<dbReference type="RefSeq" id="WP_043746244.1">
    <property type="nucleotide sequence ID" value="NZ_AQQX01000002.1"/>
</dbReference>
<dbReference type="PANTHER" id="PTHR23131">
    <property type="entry name" value="ENDORIBONUCLEASE LACTB2"/>
    <property type="match status" value="1"/>
</dbReference>
<dbReference type="eggNOG" id="COG0491">
    <property type="taxonomic scope" value="Bacteria"/>
</dbReference>
<name>A0A0A0EJU1_9RHOB</name>
<evidence type="ECO:0000259" key="1">
    <source>
        <dbReference type="SMART" id="SM00849"/>
    </source>
</evidence>
<evidence type="ECO:0000313" key="2">
    <source>
        <dbReference type="EMBL" id="KGM49422.1"/>
    </source>
</evidence>
<evidence type="ECO:0000313" key="3">
    <source>
        <dbReference type="Proteomes" id="UP000030004"/>
    </source>
</evidence>
<protein>
    <submittedName>
        <fullName evidence="2">Metallo-beta-lactamase</fullName>
    </submittedName>
</protein>
<dbReference type="InterPro" id="IPR036388">
    <property type="entry name" value="WH-like_DNA-bd_sf"/>
</dbReference>
<dbReference type="Proteomes" id="UP000030004">
    <property type="component" value="Unassembled WGS sequence"/>
</dbReference>
<sequence length="347" mass="38909">MSPSKHAPLNFPWPEIPAPGEAVEIAEGVLWLSIPLPMALKWVNVVALDDGDSWTLVDTGSYTKATVGYWEQNLAGPLKGKPVGRVISTHHHPDHVGMLGWFMEKHGAEHWASRTTYLLTRMLVLDEEETPSPAAIRYWVQAGMPPERLEKRKSERPFNFADIVHRVPVGHVRIQQGDVIRAGGRDWDVHMGNGHAPEHVTLWSRDDNLVIAGDQVLPTISPNVGVQPAEPEADPLAEWLEACERLQQLAHEDHLVIGGHKLPFTGLPRRMNDLIENHHSGLNRLVDHIAEPKTAVECFSPLFKREIVDEIYGLAMVEAYAHLQHLHKIGRASRTLREDGAFLWQAI</sequence>
<gene>
    <name evidence="2" type="ORF">ATO9_05195</name>
</gene>
<dbReference type="EMBL" id="AQQX01000002">
    <property type="protein sequence ID" value="KGM49422.1"/>
    <property type="molecule type" value="Genomic_DNA"/>
</dbReference>
<feature type="domain" description="Metallo-beta-lactamase" evidence="1">
    <location>
        <begin position="42"/>
        <end position="260"/>
    </location>
</feature>
<proteinExistence type="predicted"/>
<dbReference type="InterPro" id="IPR036866">
    <property type="entry name" value="RibonucZ/Hydroxyglut_hydro"/>
</dbReference>
<organism evidence="2 3">
    <name type="scientific">Pseudooceanicola atlanticus</name>
    <dbReference type="NCBI Taxonomy" id="1461694"/>
    <lineage>
        <taxon>Bacteria</taxon>
        <taxon>Pseudomonadati</taxon>
        <taxon>Pseudomonadota</taxon>
        <taxon>Alphaproteobacteria</taxon>
        <taxon>Rhodobacterales</taxon>
        <taxon>Paracoccaceae</taxon>
        <taxon>Pseudooceanicola</taxon>
    </lineage>
</organism>
<dbReference type="OrthoDB" id="2971563at2"/>
<dbReference type="Pfam" id="PF00753">
    <property type="entry name" value="Lactamase_B"/>
    <property type="match status" value="1"/>
</dbReference>
<dbReference type="InterPro" id="IPR050662">
    <property type="entry name" value="Sec-metab_biosynth-thioest"/>
</dbReference>
<keyword evidence="3" id="KW-1185">Reference proteome</keyword>
<dbReference type="SMART" id="SM00849">
    <property type="entry name" value="Lactamase_B"/>
    <property type="match status" value="1"/>
</dbReference>
<dbReference type="Gene3D" id="1.10.10.10">
    <property type="entry name" value="Winged helix-like DNA-binding domain superfamily/Winged helix DNA-binding domain"/>
    <property type="match status" value="1"/>
</dbReference>
<accession>A0A0A0EJU1</accession>
<dbReference type="InterPro" id="IPR001279">
    <property type="entry name" value="Metallo-B-lactamas"/>
</dbReference>
<dbReference type="Gene3D" id="3.60.15.10">
    <property type="entry name" value="Ribonuclease Z/Hydroxyacylglutathione hydrolase-like"/>
    <property type="match status" value="1"/>
</dbReference>
<dbReference type="STRING" id="1461694.ATO9_05195"/>
<dbReference type="PANTHER" id="PTHR23131:SF4">
    <property type="entry name" value="METALLO-BETA-LACTAMASE SUPERFAMILY POTEIN"/>
    <property type="match status" value="1"/>
</dbReference>
<dbReference type="AlphaFoldDB" id="A0A0A0EJU1"/>
<dbReference type="SUPFAM" id="SSF56281">
    <property type="entry name" value="Metallo-hydrolase/oxidoreductase"/>
    <property type="match status" value="1"/>
</dbReference>
<comment type="caution">
    <text evidence="2">The sequence shown here is derived from an EMBL/GenBank/DDBJ whole genome shotgun (WGS) entry which is preliminary data.</text>
</comment>
<reference evidence="2 3" key="1">
    <citation type="journal article" date="2015" name="Antonie Van Leeuwenhoek">
        <title>Pseudooceanicola atlanticus gen. nov. sp. nov., isolated from surface seawater of the Atlantic Ocean and reclassification of Oceanicola batsensis, Oceanicola marinus, Oceanicola nitratireducens, Oceanicola nanhaiensis, Oceanicola antarcticus and Oceanicola flagellatus, as Pseudooceanicola batsensis comb. nov., Pseudooceanicola marinus comb. nov., Pseudooceanicola nitratireducens comb. nov., Pseudooceanicola nanhaiensis comb. nov., Pseudooceanicola antarcticus comb. nov., and Pseudooceanicola flagellatus comb. nov.</title>
        <authorList>
            <person name="Lai Q."/>
            <person name="Li G."/>
            <person name="Liu X."/>
            <person name="Du Y."/>
            <person name="Sun F."/>
            <person name="Shao Z."/>
        </authorList>
    </citation>
    <scope>NUCLEOTIDE SEQUENCE [LARGE SCALE GENOMIC DNA]</scope>
    <source>
        <strain evidence="2 3">22II-s11g</strain>
    </source>
</reference>